<sequence>TGATLDPSLHSRGYYGAYPSLLIIMPNMRGRRARSPEEPPTNGELRDALTMLAQVVANQVQQGAQAP</sequence>
<gene>
    <name evidence="1" type="ORF">MTR67_051554</name>
</gene>
<evidence type="ECO:0000313" key="1">
    <source>
        <dbReference type="EMBL" id="WMV58169.1"/>
    </source>
</evidence>
<reference evidence="1" key="1">
    <citation type="submission" date="2023-08" db="EMBL/GenBank/DDBJ databases">
        <title>A de novo genome assembly of Solanum verrucosum Schlechtendal, a Mexican diploid species geographically isolated from the other diploid A-genome species in potato relatives.</title>
        <authorList>
            <person name="Hosaka K."/>
        </authorList>
    </citation>
    <scope>NUCLEOTIDE SEQUENCE</scope>
    <source>
        <tissue evidence="1">Young leaves</tissue>
    </source>
</reference>
<name>A0AAF0V6R4_SOLVR</name>
<proteinExistence type="predicted"/>
<feature type="non-terminal residue" evidence="1">
    <location>
        <position position="1"/>
    </location>
</feature>
<evidence type="ECO:0000313" key="2">
    <source>
        <dbReference type="Proteomes" id="UP001234989"/>
    </source>
</evidence>
<accession>A0AAF0V6R4</accession>
<organism evidence="1 2">
    <name type="scientific">Solanum verrucosum</name>
    <dbReference type="NCBI Taxonomy" id="315347"/>
    <lineage>
        <taxon>Eukaryota</taxon>
        <taxon>Viridiplantae</taxon>
        <taxon>Streptophyta</taxon>
        <taxon>Embryophyta</taxon>
        <taxon>Tracheophyta</taxon>
        <taxon>Spermatophyta</taxon>
        <taxon>Magnoliopsida</taxon>
        <taxon>eudicotyledons</taxon>
        <taxon>Gunneridae</taxon>
        <taxon>Pentapetalae</taxon>
        <taxon>asterids</taxon>
        <taxon>lamiids</taxon>
        <taxon>Solanales</taxon>
        <taxon>Solanaceae</taxon>
        <taxon>Solanoideae</taxon>
        <taxon>Solaneae</taxon>
        <taxon>Solanum</taxon>
    </lineage>
</organism>
<dbReference type="Proteomes" id="UP001234989">
    <property type="component" value="Chromosome 12"/>
</dbReference>
<keyword evidence="2" id="KW-1185">Reference proteome</keyword>
<protein>
    <submittedName>
        <fullName evidence="1">Uncharacterized protein</fullName>
    </submittedName>
</protein>
<dbReference type="AlphaFoldDB" id="A0AAF0V6R4"/>
<dbReference type="EMBL" id="CP133623">
    <property type="protein sequence ID" value="WMV58169.1"/>
    <property type="molecule type" value="Genomic_DNA"/>
</dbReference>